<organism evidence="1 2">
    <name type="scientific">Prunus persica</name>
    <name type="common">Peach</name>
    <name type="synonym">Amygdalus persica</name>
    <dbReference type="NCBI Taxonomy" id="3760"/>
    <lineage>
        <taxon>Eukaryota</taxon>
        <taxon>Viridiplantae</taxon>
        <taxon>Streptophyta</taxon>
        <taxon>Embryophyta</taxon>
        <taxon>Tracheophyta</taxon>
        <taxon>Spermatophyta</taxon>
        <taxon>Magnoliopsida</taxon>
        <taxon>eudicotyledons</taxon>
        <taxon>Gunneridae</taxon>
        <taxon>Pentapetalae</taxon>
        <taxon>rosids</taxon>
        <taxon>fabids</taxon>
        <taxon>Rosales</taxon>
        <taxon>Rosaceae</taxon>
        <taxon>Amygdaloideae</taxon>
        <taxon>Amygdaleae</taxon>
        <taxon>Prunus</taxon>
    </lineage>
</organism>
<dbReference type="Gramene" id="ONH91722">
    <property type="protein sequence ID" value="ONH91722"/>
    <property type="gene ID" value="PRUPE_8G133100"/>
</dbReference>
<gene>
    <name evidence="1" type="ORF">PRUPE_8G133100</name>
</gene>
<evidence type="ECO:0000313" key="1">
    <source>
        <dbReference type="EMBL" id="ONH91722.1"/>
    </source>
</evidence>
<reference evidence="1 2" key="1">
    <citation type="journal article" date="2013" name="Nat. Genet.">
        <title>The high-quality draft genome of peach (Prunus persica) identifies unique patterns of genetic diversity, domestication and genome evolution.</title>
        <authorList>
            <consortium name="International Peach Genome Initiative"/>
            <person name="Verde I."/>
            <person name="Abbott A.G."/>
            <person name="Scalabrin S."/>
            <person name="Jung S."/>
            <person name="Shu S."/>
            <person name="Marroni F."/>
            <person name="Zhebentyayeva T."/>
            <person name="Dettori M.T."/>
            <person name="Grimwood J."/>
            <person name="Cattonaro F."/>
            <person name="Zuccolo A."/>
            <person name="Rossini L."/>
            <person name="Jenkins J."/>
            <person name="Vendramin E."/>
            <person name="Meisel L.A."/>
            <person name="Decroocq V."/>
            <person name="Sosinski B."/>
            <person name="Prochnik S."/>
            <person name="Mitros T."/>
            <person name="Policriti A."/>
            <person name="Cipriani G."/>
            <person name="Dondini L."/>
            <person name="Ficklin S."/>
            <person name="Goodstein D.M."/>
            <person name="Xuan P."/>
            <person name="Del Fabbro C."/>
            <person name="Aramini V."/>
            <person name="Copetti D."/>
            <person name="Gonzalez S."/>
            <person name="Horner D.S."/>
            <person name="Falchi R."/>
            <person name="Lucas S."/>
            <person name="Mica E."/>
            <person name="Maldonado J."/>
            <person name="Lazzari B."/>
            <person name="Bielenberg D."/>
            <person name="Pirona R."/>
            <person name="Miculan M."/>
            <person name="Barakat A."/>
            <person name="Testolin R."/>
            <person name="Stella A."/>
            <person name="Tartarini S."/>
            <person name="Tonutti P."/>
            <person name="Arus P."/>
            <person name="Orellana A."/>
            <person name="Wells C."/>
            <person name="Main D."/>
            <person name="Vizzotto G."/>
            <person name="Silva H."/>
            <person name="Salamini F."/>
            <person name="Schmutz J."/>
            <person name="Morgante M."/>
            <person name="Rokhsar D.S."/>
        </authorList>
    </citation>
    <scope>NUCLEOTIDE SEQUENCE [LARGE SCALE GENOMIC DNA]</scope>
    <source>
        <strain evidence="2">cv. Nemared</strain>
    </source>
</reference>
<keyword evidence="2" id="KW-1185">Reference proteome</keyword>
<protein>
    <submittedName>
        <fullName evidence="1">Uncharacterized protein</fullName>
    </submittedName>
</protein>
<sequence>MLGLKNLVAYTNITIHSIRLLTLPSRFWITKKKHEFVSNNVYPLRLYLRKLLMHRKRYSNGDTESLEMIQIDRFSTYHGIKLLKVRTQRKTCNLR</sequence>
<dbReference type="HOGENOM" id="CLU_2376789_0_0_1"/>
<proteinExistence type="predicted"/>
<dbReference type="Proteomes" id="UP000006882">
    <property type="component" value="Chromosome G8"/>
</dbReference>
<name>M5W763_PRUPE</name>
<dbReference type="EMBL" id="CM007658">
    <property type="protein sequence ID" value="ONH91722.1"/>
    <property type="molecule type" value="Genomic_DNA"/>
</dbReference>
<dbReference type="AlphaFoldDB" id="M5W763"/>
<accession>M5W763</accession>
<evidence type="ECO:0000313" key="2">
    <source>
        <dbReference type="Proteomes" id="UP000006882"/>
    </source>
</evidence>